<dbReference type="STRING" id="1137138.A0A067NXF4"/>
<keyword evidence="3" id="KW-0687">Ribonucleoprotein</keyword>
<sequence length="286" mass="31195">MIPSAPLLEAVSQPFKRAQLGLFQGKSKQYGNNVPFSKHKTRRTWLPNVQHKYLFSETLEQEVRLKITTRALKTIKRAGGLDNYVLNTRADLLAWEGMRVRLLVQQRLAERQRELGSPNAASSSKPATTNAKADTESTIAPDAVEATAASTEGQSVSQSVADALAEIEGVSPDSTLAPTNGEVETAAGADTSAATATKPSSTPSPKIKTDPTSTERLRLQLEAKARRAQQDYDGFMLGQRPTLADARKLRETARVIVGRSDARTAIAFLQTQQKERQHLSKPLTYA</sequence>
<dbReference type="OrthoDB" id="361870at2759"/>
<reference evidence="7" key="1">
    <citation type="journal article" date="2014" name="Proc. Natl. Acad. Sci. U.S.A.">
        <title>Extensive sampling of basidiomycete genomes demonstrates inadequacy of the white-rot/brown-rot paradigm for wood decay fungi.</title>
        <authorList>
            <person name="Riley R."/>
            <person name="Salamov A.A."/>
            <person name="Brown D.W."/>
            <person name="Nagy L.G."/>
            <person name="Floudas D."/>
            <person name="Held B.W."/>
            <person name="Levasseur A."/>
            <person name="Lombard V."/>
            <person name="Morin E."/>
            <person name="Otillar R."/>
            <person name="Lindquist E.A."/>
            <person name="Sun H."/>
            <person name="LaButti K.M."/>
            <person name="Schmutz J."/>
            <person name="Jabbour D."/>
            <person name="Luo H."/>
            <person name="Baker S.E."/>
            <person name="Pisabarro A.G."/>
            <person name="Walton J.D."/>
            <person name="Blanchette R.A."/>
            <person name="Henrissat B."/>
            <person name="Martin F."/>
            <person name="Cullen D."/>
            <person name="Hibbett D.S."/>
            <person name="Grigoriev I.V."/>
        </authorList>
    </citation>
    <scope>NUCLEOTIDE SEQUENCE [LARGE SCALE GENOMIC DNA]</scope>
    <source>
        <strain evidence="7">PC15</strain>
    </source>
</reference>
<proteinExistence type="inferred from homology"/>
<dbReference type="Gene3D" id="2.30.170.40">
    <property type="entry name" value="Ribosomal protein L28/L24"/>
    <property type="match status" value="1"/>
</dbReference>
<evidence type="ECO:0000256" key="2">
    <source>
        <dbReference type="ARBA" id="ARBA00022980"/>
    </source>
</evidence>
<dbReference type="InParanoid" id="A0A067NXF4"/>
<dbReference type="EMBL" id="KL198004">
    <property type="protein sequence ID" value="KDQ32604.1"/>
    <property type="molecule type" value="Genomic_DNA"/>
</dbReference>
<name>A0A067NXF4_PLEO1</name>
<dbReference type="GO" id="GO:0003735">
    <property type="term" value="F:structural constituent of ribosome"/>
    <property type="evidence" value="ECO:0007669"/>
    <property type="project" value="InterPro"/>
</dbReference>
<evidence type="ECO:0000256" key="4">
    <source>
        <dbReference type="ARBA" id="ARBA00035269"/>
    </source>
</evidence>
<dbReference type="GO" id="GO:0005762">
    <property type="term" value="C:mitochondrial large ribosomal subunit"/>
    <property type="evidence" value="ECO:0007669"/>
    <property type="project" value="TreeGrafter"/>
</dbReference>
<feature type="region of interest" description="Disordered" evidence="5">
    <location>
        <begin position="114"/>
        <end position="138"/>
    </location>
</feature>
<dbReference type="VEuPathDB" id="FungiDB:PLEOSDRAFT_1060372"/>
<protein>
    <recommendedName>
        <fullName evidence="4">Large ribosomal subunit protein bL28m</fullName>
    </recommendedName>
</protein>
<accession>A0A067NXF4</accession>
<dbReference type="PANTHER" id="PTHR13528">
    <property type="entry name" value="39S RIBOSOMAL PROTEIN L28, MITOCHONDRIAL"/>
    <property type="match status" value="1"/>
</dbReference>
<dbReference type="InterPro" id="IPR037147">
    <property type="entry name" value="Ribosomal_bL28_sf"/>
</dbReference>
<dbReference type="FunFam" id="2.30.170.40:FF:000003">
    <property type="entry name" value="54S ribosomal protein L24"/>
    <property type="match status" value="1"/>
</dbReference>
<dbReference type="InterPro" id="IPR026569">
    <property type="entry name" value="Ribosomal_bL28"/>
</dbReference>
<dbReference type="AlphaFoldDB" id="A0A067NXF4"/>
<keyword evidence="2" id="KW-0689">Ribosomal protein</keyword>
<dbReference type="Proteomes" id="UP000027073">
    <property type="component" value="Unassembled WGS sequence"/>
</dbReference>
<feature type="compositionally biased region" description="Polar residues" evidence="5">
    <location>
        <begin position="119"/>
        <end position="138"/>
    </location>
</feature>
<evidence type="ECO:0000256" key="1">
    <source>
        <dbReference type="ARBA" id="ARBA00008760"/>
    </source>
</evidence>
<dbReference type="SUPFAM" id="SSF143800">
    <property type="entry name" value="L28p-like"/>
    <property type="match status" value="1"/>
</dbReference>
<dbReference type="HOGENOM" id="CLU_973580_0_0_1"/>
<dbReference type="InterPro" id="IPR034704">
    <property type="entry name" value="Ribosomal_bL28/bL31-like_sf"/>
</dbReference>
<evidence type="ECO:0000256" key="3">
    <source>
        <dbReference type="ARBA" id="ARBA00023274"/>
    </source>
</evidence>
<dbReference type="HAMAP" id="MF_00373">
    <property type="entry name" value="Ribosomal_bL28"/>
    <property type="match status" value="1"/>
</dbReference>
<evidence type="ECO:0000313" key="7">
    <source>
        <dbReference type="Proteomes" id="UP000027073"/>
    </source>
</evidence>
<feature type="region of interest" description="Disordered" evidence="5">
    <location>
        <begin position="186"/>
        <end position="214"/>
    </location>
</feature>
<comment type="similarity">
    <text evidence="1">Belongs to the bacterial ribosomal protein bL28 family.</text>
</comment>
<dbReference type="PANTHER" id="PTHR13528:SF2">
    <property type="entry name" value="LARGE RIBOSOMAL SUBUNIT PROTEIN BL28M"/>
    <property type="match status" value="1"/>
</dbReference>
<organism evidence="6 7">
    <name type="scientific">Pleurotus ostreatus (strain PC15)</name>
    <name type="common">Oyster mushroom</name>
    <dbReference type="NCBI Taxonomy" id="1137138"/>
    <lineage>
        <taxon>Eukaryota</taxon>
        <taxon>Fungi</taxon>
        <taxon>Dikarya</taxon>
        <taxon>Basidiomycota</taxon>
        <taxon>Agaricomycotina</taxon>
        <taxon>Agaricomycetes</taxon>
        <taxon>Agaricomycetidae</taxon>
        <taxon>Agaricales</taxon>
        <taxon>Pleurotineae</taxon>
        <taxon>Pleurotaceae</taxon>
        <taxon>Pleurotus</taxon>
    </lineage>
</organism>
<evidence type="ECO:0000313" key="6">
    <source>
        <dbReference type="EMBL" id="KDQ32604.1"/>
    </source>
</evidence>
<feature type="compositionally biased region" description="Low complexity" evidence="5">
    <location>
        <begin position="186"/>
        <end position="206"/>
    </location>
</feature>
<evidence type="ECO:0000256" key="5">
    <source>
        <dbReference type="SAM" id="MobiDB-lite"/>
    </source>
</evidence>
<dbReference type="Pfam" id="PF00830">
    <property type="entry name" value="Ribosomal_L28"/>
    <property type="match status" value="1"/>
</dbReference>
<gene>
    <name evidence="6" type="ORF">PLEOSDRAFT_1060372</name>
</gene>